<name>A0A7S3JNK8_9SPIT</name>
<sequence>MFGWNYCLALFWGYGAGCAAVALLVKKYSIVWMVTPFVPCWLFLLYNYARQPEQDLENAYRYLIAKRAATSLFERNRSKVLETLSQYPNEKEQLAKYLKNNNLTLYDLEAEVYSKLNSGSL</sequence>
<feature type="transmembrane region" description="Helical" evidence="1">
    <location>
        <begin position="30"/>
        <end position="49"/>
    </location>
</feature>
<protein>
    <submittedName>
        <fullName evidence="2">Uncharacterized protein</fullName>
    </submittedName>
</protein>
<evidence type="ECO:0000256" key="1">
    <source>
        <dbReference type="SAM" id="Phobius"/>
    </source>
</evidence>
<accession>A0A7S3JNK8</accession>
<reference evidence="2" key="1">
    <citation type="submission" date="2021-01" db="EMBL/GenBank/DDBJ databases">
        <authorList>
            <person name="Corre E."/>
            <person name="Pelletier E."/>
            <person name="Niang G."/>
            <person name="Scheremetjew M."/>
            <person name="Finn R."/>
            <person name="Kale V."/>
            <person name="Holt S."/>
            <person name="Cochrane G."/>
            <person name="Meng A."/>
            <person name="Brown T."/>
            <person name="Cohen L."/>
        </authorList>
    </citation>
    <scope>NUCLEOTIDE SEQUENCE</scope>
    <source>
        <strain evidence="2">FSP1.4</strain>
    </source>
</reference>
<feature type="transmembrane region" description="Helical" evidence="1">
    <location>
        <begin position="7"/>
        <end position="24"/>
    </location>
</feature>
<gene>
    <name evidence="2" type="ORF">EHAR0213_LOCUS17112</name>
</gene>
<organism evidence="2">
    <name type="scientific">Euplotes harpa</name>
    <dbReference type="NCBI Taxonomy" id="151035"/>
    <lineage>
        <taxon>Eukaryota</taxon>
        <taxon>Sar</taxon>
        <taxon>Alveolata</taxon>
        <taxon>Ciliophora</taxon>
        <taxon>Intramacronucleata</taxon>
        <taxon>Spirotrichea</taxon>
        <taxon>Hypotrichia</taxon>
        <taxon>Euplotida</taxon>
        <taxon>Euplotidae</taxon>
        <taxon>Euplotes</taxon>
    </lineage>
</organism>
<evidence type="ECO:0000313" key="2">
    <source>
        <dbReference type="EMBL" id="CAE0358190.1"/>
    </source>
</evidence>
<dbReference type="AlphaFoldDB" id="A0A7S3JNK8"/>
<proteinExistence type="predicted"/>
<keyword evidence="1" id="KW-0812">Transmembrane</keyword>
<keyword evidence="1" id="KW-0472">Membrane</keyword>
<dbReference type="EMBL" id="HBII01040908">
    <property type="protein sequence ID" value="CAE0358190.1"/>
    <property type="molecule type" value="Transcribed_RNA"/>
</dbReference>
<keyword evidence="1" id="KW-1133">Transmembrane helix</keyword>